<protein>
    <submittedName>
        <fullName evidence="1">Uncharacterized protein</fullName>
    </submittedName>
</protein>
<gene>
    <name evidence="1" type="ordered locus">BATR1942_02415</name>
</gene>
<name>A0ABM5LU62_BACA1</name>
<keyword evidence="2" id="KW-1185">Reference proteome</keyword>
<reference evidence="1 2" key="1">
    <citation type="journal article" date="2011" name="Front. Microbiol.">
        <title>Genomic signatures of strain selection and enhancement in Bacillus atrophaeus var. globigii, a historical biowarfare simulant.</title>
        <authorList>
            <person name="Gibbons H.S."/>
            <person name="Broomall S.M."/>
            <person name="McNew L.A."/>
            <person name="Daligault H."/>
            <person name="Chapman C."/>
            <person name="Bruce D."/>
            <person name="Karavis M."/>
            <person name="Krepps M."/>
            <person name="McGregor P.A."/>
            <person name="Hong C."/>
            <person name="Park K.H."/>
            <person name="Akmal A."/>
            <person name="Feldman A."/>
            <person name="Lin J.S."/>
            <person name="Chang W.E."/>
            <person name="Higgs B.W."/>
            <person name="Demirev P."/>
            <person name="Lindquist J."/>
            <person name="Liem A."/>
            <person name="Fochler E."/>
            <person name="Read T.D."/>
            <person name="Tapia R."/>
            <person name="Johnson S."/>
            <person name="Bishop-Lilly K.A."/>
            <person name="Detter C."/>
            <person name="Han C."/>
            <person name="Sozhamannan S."/>
            <person name="Rosenzweig C.N."/>
            <person name="Skowronski E.W."/>
        </authorList>
    </citation>
    <scope>NUCLEOTIDE SEQUENCE [LARGE SCALE GENOMIC DNA]</scope>
    <source>
        <strain evidence="1 2">1942</strain>
    </source>
</reference>
<evidence type="ECO:0000313" key="2">
    <source>
        <dbReference type="Proteomes" id="UP000006867"/>
    </source>
</evidence>
<sequence>MYGTFYQQRLPIEEGIEQLCLEIEQLLQHQPHAKREALYTWEAKNQNI</sequence>
<dbReference type="EMBL" id="CP002207">
    <property type="protein sequence ID" value="ADP31439.1"/>
    <property type="molecule type" value="Genomic_DNA"/>
</dbReference>
<evidence type="ECO:0000313" key="1">
    <source>
        <dbReference type="EMBL" id="ADP31439.1"/>
    </source>
</evidence>
<accession>A0ABM5LU62</accession>
<proteinExistence type="predicted"/>
<dbReference type="RefSeq" id="WP_003327794.1">
    <property type="nucleotide sequence ID" value="NC_014639.1"/>
</dbReference>
<organism evidence="1 2">
    <name type="scientific">Bacillus atrophaeus (strain 1942)</name>
    <dbReference type="NCBI Taxonomy" id="720555"/>
    <lineage>
        <taxon>Bacteria</taxon>
        <taxon>Bacillati</taxon>
        <taxon>Bacillota</taxon>
        <taxon>Bacilli</taxon>
        <taxon>Bacillales</taxon>
        <taxon>Bacillaceae</taxon>
        <taxon>Bacillus</taxon>
    </lineage>
</organism>
<dbReference type="Proteomes" id="UP000006867">
    <property type="component" value="Chromosome"/>
</dbReference>